<dbReference type="PANTHER" id="PTHR36444">
    <property type="entry name" value="TRANSCRIPTIONAL REGULATOR PROTEIN YOBU-RELATED"/>
    <property type="match status" value="1"/>
</dbReference>
<reference evidence="2 3" key="1">
    <citation type="submission" date="2019-01" db="EMBL/GenBank/DDBJ databases">
        <title>Complete genome sequence of Cohnella hallensis HS21 isolated from Korean fir (Abies koreana) rhizospheric soil.</title>
        <authorList>
            <person name="Jiang L."/>
            <person name="Kang S.W."/>
            <person name="Kim S."/>
            <person name="Jung J."/>
            <person name="Kim C.Y."/>
            <person name="Kim D.H."/>
            <person name="Kim S.W."/>
            <person name="Lee J."/>
        </authorList>
    </citation>
    <scope>NUCLEOTIDE SEQUENCE [LARGE SCALE GENOMIC DNA]</scope>
    <source>
        <strain evidence="2 3">HS21</strain>
    </source>
</reference>
<dbReference type="PANTHER" id="PTHR36444:SF3">
    <property type="entry name" value="TRANSCRIPTIONAL ACTIVATOR, PUTATIVE-RELATED"/>
    <property type="match status" value="1"/>
</dbReference>
<name>A0A3T1D880_9BACL</name>
<dbReference type="AlphaFoldDB" id="A0A3T1D880"/>
<dbReference type="RefSeq" id="WP_130611383.1">
    <property type="nucleotide sequence ID" value="NZ_AP019400.1"/>
</dbReference>
<dbReference type="EMBL" id="AP019400">
    <property type="protein sequence ID" value="BBI34291.1"/>
    <property type="molecule type" value="Genomic_DNA"/>
</dbReference>
<protein>
    <recommendedName>
        <fullName evidence="1">AraC effector-binding domain-containing protein</fullName>
    </recommendedName>
</protein>
<dbReference type="SMART" id="SM00871">
    <property type="entry name" value="AraC_E_bind"/>
    <property type="match status" value="1"/>
</dbReference>
<evidence type="ECO:0000313" key="3">
    <source>
        <dbReference type="Proteomes" id="UP000289856"/>
    </source>
</evidence>
<gene>
    <name evidence="2" type="ORF">KCTCHS21_36900</name>
</gene>
<dbReference type="InterPro" id="IPR011256">
    <property type="entry name" value="Reg_factor_effector_dom_sf"/>
</dbReference>
<proteinExistence type="predicted"/>
<dbReference type="InterPro" id="IPR029441">
    <property type="entry name" value="Cass2"/>
</dbReference>
<evidence type="ECO:0000259" key="1">
    <source>
        <dbReference type="SMART" id="SM00871"/>
    </source>
</evidence>
<dbReference type="Proteomes" id="UP000289856">
    <property type="component" value="Chromosome"/>
</dbReference>
<dbReference type="SUPFAM" id="SSF55136">
    <property type="entry name" value="Probable bacterial effector-binding domain"/>
    <property type="match status" value="1"/>
</dbReference>
<dbReference type="InterPro" id="IPR053182">
    <property type="entry name" value="YobU-like_regulator"/>
</dbReference>
<dbReference type="KEGG" id="cohn:KCTCHS21_36900"/>
<dbReference type="InterPro" id="IPR010499">
    <property type="entry name" value="AraC_E-bd"/>
</dbReference>
<sequence>MVTVRIENKREFKIYGRKIWVEQDNAMFSQFWEKCRQEGLVELFHNNHNNLAETVTNSYCIGVSRVEKNPLNISFWFYVATESGHALKGWDLEGFTVPASTWAIFENYGETAEALIEAEMYAFGEWLPNSLYVHAYVPEIEAYPPRKSDKGNCCEFWLPINEK</sequence>
<evidence type="ECO:0000313" key="2">
    <source>
        <dbReference type="EMBL" id="BBI34291.1"/>
    </source>
</evidence>
<keyword evidence="3" id="KW-1185">Reference proteome</keyword>
<dbReference type="OrthoDB" id="5337216at2"/>
<dbReference type="Gene3D" id="3.20.80.10">
    <property type="entry name" value="Regulatory factor, effector binding domain"/>
    <property type="match status" value="1"/>
</dbReference>
<accession>A0A3T1D880</accession>
<dbReference type="Pfam" id="PF14526">
    <property type="entry name" value="Cass2"/>
    <property type="match status" value="1"/>
</dbReference>
<organism evidence="2 3">
    <name type="scientific">Cohnella abietis</name>
    <dbReference type="NCBI Taxonomy" id="2507935"/>
    <lineage>
        <taxon>Bacteria</taxon>
        <taxon>Bacillati</taxon>
        <taxon>Bacillota</taxon>
        <taxon>Bacilli</taxon>
        <taxon>Bacillales</taxon>
        <taxon>Paenibacillaceae</taxon>
        <taxon>Cohnella</taxon>
    </lineage>
</organism>
<feature type="domain" description="AraC effector-binding" evidence="1">
    <location>
        <begin position="2"/>
        <end position="161"/>
    </location>
</feature>